<name>A0A9Q3Q5A7_9BASI</name>
<evidence type="ECO:0000256" key="1">
    <source>
        <dbReference type="SAM" id="MobiDB-lite"/>
    </source>
</evidence>
<gene>
    <name evidence="2" type="ORF">O181_125514</name>
</gene>
<feature type="compositionally biased region" description="Polar residues" evidence="1">
    <location>
        <begin position="69"/>
        <end position="93"/>
    </location>
</feature>
<sequence>MRPKGKPSSPQGQVGPKPHLDPPEPILATNPLDPILAKKPFGHQFGHKSRRTHFGHGPPWTIFPAMASGNHQMPQNQLSKHSPQLKGNSSIPP</sequence>
<proteinExistence type="predicted"/>
<evidence type="ECO:0000313" key="3">
    <source>
        <dbReference type="Proteomes" id="UP000765509"/>
    </source>
</evidence>
<dbReference type="Proteomes" id="UP000765509">
    <property type="component" value="Unassembled WGS sequence"/>
</dbReference>
<reference evidence="2" key="1">
    <citation type="submission" date="2021-03" db="EMBL/GenBank/DDBJ databases">
        <title>Draft genome sequence of rust myrtle Austropuccinia psidii MF-1, a brazilian biotype.</title>
        <authorList>
            <person name="Quecine M.C."/>
            <person name="Pachon D.M.R."/>
            <person name="Bonatelli M.L."/>
            <person name="Correr F.H."/>
            <person name="Franceschini L.M."/>
            <person name="Leite T.F."/>
            <person name="Margarido G.R.A."/>
            <person name="Almeida C.A."/>
            <person name="Ferrarezi J.A."/>
            <person name="Labate C.A."/>
        </authorList>
    </citation>
    <scope>NUCLEOTIDE SEQUENCE</scope>
    <source>
        <strain evidence="2">MF-1</strain>
    </source>
</reference>
<comment type="caution">
    <text evidence="2">The sequence shown here is derived from an EMBL/GenBank/DDBJ whole genome shotgun (WGS) entry which is preliminary data.</text>
</comment>
<feature type="region of interest" description="Disordered" evidence="1">
    <location>
        <begin position="1"/>
        <end position="93"/>
    </location>
</feature>
<organism evidence="2 3">
    <name type="scientific">Austropuccinia psidii MF-1</name>
    <dbReference type="NCBI Taxonomy" id="1389203"/>
    <lineage>
        <taxon>Eukaryota</taxon>
        <taxon>Fungi</taxon>
        <taxon>Dikarya</taxon>
        <taxon>Basidiomycota</taxon>
        <taxon>Pucciniomycotina</taxon>
        <taxon>Pucciniomycetes</taxon>
        <taxon>Pucciniales</taxon>
        <taxon>Sphaerophragmiaceae</taxon>
        <taxon>Austropuccinia</taxon>
    </lineage>
</organism>
<dbReference type="EMBL" id="AVOT02122035">
    <property type="protein sequence ID" value="MBW0585799.1"/>
    <property type="molecule type" value="Genomic_DNA"/>
</dbReference>
<dbReference type="AlphaFoldDB" id="A0A9Q3Q5A7"/>
<protein>
    <submittedName>
        <fullName evidence="2">Uncharacterized protein</fullName>
    </submittedName>
</protein>
<evidence type="ECO:0000313" key="2">
    <source>
        <dbReference type="EMBL" id="MBW0585799.1"/>
    </source>
</evidence>
<accession>A0A9Q3Q5A7</accession>
<feature type="compositionally biased region" description="Basic residues" evidence="1">
    <location>
        <begin position="45"/>
        <end position="54"/>
    </location>
</feature>
<keyword evidence="3" id="KW-1185">Reference proteome</keyword>